<keyword evidence="1" id="KW-0812">Transmembrane</keyword>
<dbReference type="Gene3D" id="1.25.40.10">
    <property type="entry name" value="Tetratricopeptide repeat domain"/>
    <property type="match status" value="1"/>
</dbReference>
<dbReference type="Gene3D" id="3.40.50.10070">
    <property type="entry name" value="TolB, N-terminal domain"/>
    <property type="match status" value="1"/>
</dbReference>
<gene>
    <name evidence="2" type="ORF">S01H1_04253</name>
</gene>
<evidence type="ECO:0000256" key="1">
    <source>
        <dbReference type="SAM" id="Phobius"/>
    </source>
</evidence>
<protein>
    <submittedName>
        <fullName evidence="2">Uncharacterized protein</fullName>
    </submittedName>
</protein>
<proteinExistence type="predicted"/>
<dbReference type="SUPFAM" id="SSF48452">
    <property type="entry name" value="TPR-like"/>
    <property type="match status" value="1"/>
</dbReference>
<sequence>LKQVKNIAEPVATYKVLLDPADAGTVVESAGLKTVQKKGKRRQFAVALAIFLIGTIVGGVLWTEPWVPRVEAAVEANMAFKLPDKPSIAVMPFENLSGDKEQDFLADGIVDSIITALANTEQLFVIARNSTFTLKGKPFLVKDVAEKFGVRYVLEGSFQKTKETVRITARLIDALNGRQIWGGTFDREMSNIFALQDDITTRIVEELQIKLTVGEQGRVWRRETSSAEAYQLKLKAREHWYRITPEANAKARDFAEQALALDPKFATAEGFRGRSFFLESYWGWGPDPARAFSQSINSYEKAMAMDDTIAHVHPAFLFLYMGERDKAFAALEKAVALQPGGADVAISYANVLVMDGRRPEEAIKWLNRSKRRNPNLSTKQYWILSEALRQLGRYDEMIEVATNIQNKYPEWWWERPRLAFAYMKLGREEEARAQLKEWLAEYPEGAQAYLTAIKTFPKPLYDDTVGTLVKVGFPDPSKSED</sequence>
<dbReference type="PANTHER" id="PTHR12558:SF33">
    <property type="entry name" value="BLL7664 PROTEIN"/>
    <property type="match status" value="1"/>
</dbReference>
<evidence type="ECO:0000313" key="2">
    <source>
        <dbReference type="EMBL" id="GAF83443.1"/>
    </source>
</evidence>
<dbReference type="PANTHER" id="PTHR12558">
    <property type="entry name" value="CELL DIVISION CYCLE 16,23,27"/>
    <property type="match status" value="1"/>
</dbReference>
<accession>X0SQT0</accession>
<reference evidence="2" key="1">
    <citation type="journal article" date="2014" name="Front. Microbiol.">
        <title>High frequency of phylogenetically diverse reductive dehalogenase-homologous genes in deep subseafloor sedimentary metagenomes.</title>
        <authorList>
            <person name="Kawai M."/>
            <person name="Futagami T."/>
            <person name="Toyoda A."/>
            <person name="Takaki Y."/>
            <person name="Nishi S."/>
            <person name="Hori S."/>
            <person name="Arai W."/>
            <person name="Tsubouchi T."/>
            <person name="Morono Y."/>
            <person name="Uchiyama I."/>
            <person name="Ito T."/>
            <person name="Fujiyama A."/>
            <person name="Inagaki F."/>
            <person name="Takami H."/>
        </authorList>
    </citation>
    <scope>NUCLEOTIDE SEQUENCE</scope>
    <source>
        <strain evidence="2">Expedition CK06-06</strain>
    </source>
</reference>
<dbReference type="EMBL" id="BARS01002256">
    <property type="protein sequence ID" value="GAF83443.1"/>
    <property type="molecule type" value="Genomic_DNA"/>
</dbReference>
<dbReference type="Pfam" id="PF13174">
    <property type="entry name" value="TPR_6"/>
    <property type="match status" value="1"/>
</dbReference>
<dbReference type="InterPro" id="IPR019734">
    <property type="entry name" value="TPR_rpt"/>
</dbReference>
<feature type="transmembrane region" description="Helical" evidence="1">
    <location>
        <begin position="44"/>
        <end position="62"/>
    </location>
</feature>
<feature type="non-terminal residue" evidence="2">
    <location>
        <position position="1"/>
    </location>
</feature>
<dbReference type="InterPro" id="IPR011990">
    <property type="entry name" value="TPR-like_helical_dom_sf"/>
</dbReference>
<dbReference type="AlphaFoldDB" id="X0SQT0"/>
<comment type="caution">
    <text evidence="2">The sequence shown here is derived from an EMBL/GenBank/DDBJ whole genome shotgun (WGS) entry which is preliminary data.</text>
</comment>
<keyword evidence="1" id="KW-1133">Transmembrane helix</keyword>
<keyword evidence="1" id="KW-0472">Membrane</keyword>
<name>X0SQT0_9ZZZZ</name>
<organism evidence="2">
    <name type="scientific">marine sediment metagenome</name>
    <dbReference type="NCBI Taxonomy" id="412755"/>
    <lineage>
        <taxon>unclassified sequences</taxon>
        <taxon>metagenomes</taxon>
        <taxon>ecological metagenomes</taxon>
    </lineage>
</organism>